<comment type="subcellular location">
    <subcellularLocation>
        <location evidence="4">Nucleus</location>
    </subcellularLocation>
</comment>
<dbReference type="Gene3D" id="3.60.21.10">
    <property type="match status" value="1"/>
</dbReference>
<evidence type="ECO:0000256" key="6">
    <source>
        <dbReference type="ARBA" id="ARBA00022664"/>
    </source>
</evidence>
<comment type="similarity">
    <text evidence="5">Belongs to the lariat debranching enzyme family.</text>
</comment>
<reference evidence="15" key="2">
    <citation type="submission" date="2021-01" db="EMBL/GenBank/DDBJ databases">
        <authorList>
            <person name="Kaushik A."/>
        </authorList>
    </citation>
    <scope>NUCLEOTIDE SEQUENCE</scope>
    <source>
        <strain evidence="15">AG2-2IIIB</strain>
    </source>
</reference>
<dbReference type="Proteomes" id="UP000663843">
    <property type="component" value="Unassembled WGS sequence"/>
</dbReference>
<keyword evidence="6" id="KW-0507">mRNA processing</keyword>
<evidence type="ECO:0000256" key="5">
    <source>
        <dbReference type="ARBA" id="ARBA00006045"/>
    </source>
</evidence>
<comment type="cofactor">
    <cofactor evidence="3">
        <name>Fe(2+)</name>
        <dbReference type="ChEBI" id="CHEBI:29033"/>
    </cofactor>
</comment>
<dbReference type="EMBL" id="CAJMWT010001798">
    <property type="protein sequence ID" value="CAE6420296.1"/>
    <property type="molecule type" value="Genomic_DNA"/>
</dbReference>
<reference evidence="16 17" key="1">
    <citation type="submission" date="2015-07" db="EMBL/GenBank/DDBJ databases">
        <authorList>
            <person name="Noorani M."/>
        </authorList>
    </citation>
    <scope>NUCLEOTIDE SEQUENCE [LARGE SCALE GENOMIC DNA]</scope>
    <source>
        <strain evidence="16">BBA 69670</strain>
    </source>
</reference>
<evidence type="ECO:0000256" key="9">
    <source>
        <dbReference type="ARBA" id="ARBA00022833"/>
    </source>
</evidence>
<sequence length="418" mass="47325">MKVAVTGCCHGELDATYKQIRDLEEKNNYKVDLVLINGDFEAIRNHQDLKCMAVPDKYQHLGTFYKYYTEETTAPVLTIVIGGNHEASNYMWELYHGGWLAPNIYYLRGSGCVKVNGLRIAGASGIYKGYDYRLGHHERMPYDKSSVRSAYHTRFYDVMKLRQLSSPDVFMSHDWPVNITQYGDVAALLKYKPTFRSDIEKGELGSPPMMDLLRSLRPSYWFSAHMHSKFEAFVNHESESAESGSKVNPHGEGDTVVASASAEKLKDTQPPPNKSTYFLALDKCLPRRPYMHVLDLNPVAPGSDLGISPPIITFDREWLAISRALHPYLSTCRQQPSLPPVWDMARIIQESQRWVDENVGEREIRNVQEFTRTAPGPVNTNPRPPNNLQLPPSYSNPQTEAFCAMLGLDNKVNPPPAK</sequence>
<evidence type="ECO:0000256" key="13">
    <source>
        <dbReference type="SAM" id="MobiDB-lite"/>
    </source>
</evidence>
<accession>A0A0K6FUU0</accession>
<gene>
    <name evidence="15" type="ORF">RDB_LOCUS53016</name>
    <name evidence="16" type="ORF">RSOLAG22IIIB_08776</name>
</gene>
<feature type="region of interest" description="Disordered" evidence="13">
    <location>
        <begin position="372"/>
        <end position="394"/>
    </location>
</feature>
<dbReference type="GO" id="GO:0000398">
    <property type="term" value="P:mRNA splicing, via spliceosome"/>
    <property type="evidence" value="ECO:0007669"/>
    <property type="project" value="TreeGrafter"/>
</dbReference>
<evidence type="ECO:0000256" key="10">
    <source>
        <dbReference type="ARBA" id="ARBA00023004"/>
    </source>
</evidence>
<evidence type="ECO:0000256" key="2">
    <source>
        <dbReference type="ARBA" id="ARBA00001947"/>
    </source>
</evidence>
<dbReference type="InterPro" id="IPR007708">
    <property type="entry name" value="DBR1_C"/>
</dbReference>
<dbReference type="Pfam" id="PF00149">
    <property type="entry name" value="Metallophos"/>
    <property type="match status" value="1"/>
</dbReference>
<evidence type="ECO:0000256" key="1">
    <source>
        <dbReference type="ARBA" id="ARBA00001936"/>
    </source>
</evidence>
<dbReference type="FunFam" id="3.60.21.10:FF:000035">
    <property type="entry name" value="Lariat debranching enzyme"/>
    <property type="match status" value="1"/>
</dbReference>
<keyword evidence="7" id="KW-0479">Metal-binding</keyword>
<dbReference type="GO" id="GO:0008419">
    <property type="term" value="F:RNA lariat debranching enzyme activity"/>
    <property type="evidence" value="ECO:0007669"/>
    <property type="project" value="TreeGrafter"/>
</dbReference>
<comment type="cofactor">
    <cofactor evidence="1">
        <name>Mn(2+)</name>
        <dbReference type="ChEBI" id="CHEBI:29035"/>
    </cofactor>
</comment>
<evidence type="ECO:0000256" key="11">
    <source>
        <dbReference type="ARBA" id="ARBA00023211"/>
    </source>
</evidence>
<dbReference type="InterPro" id="IPR029052">
    <property type="entry name" value="Metallo-depent_PP-like"/>
</dbReference>
<evidence type="ECO:0000256" key="7">
    <source>
        <dbReference type="ARBA" id="ARBA00022723"/>
    </source>
</evidence>
<evidence type="ECO:0000259" key="14">
    <source>
        <dbReference type="SMART" id="SM01124"/>
    </source>
</evidence>
<dbReference type="AlphaFoldDB" id="A0A0K6FUU0"/>
<evidence type="ECO:0000256" key="12">
    <source>
        <dbReference type="ARBA" id="ARBA00023242"/>
    </source>
</evidence>
<name>A0A0K6FUU0_9AGAM</name>
<organism evidence="16 17">
    <name type="scientific">Rhizoctonia solani</name>
    <dbReference type="NCBI Taxonomy" id="456999"/>
    <lineage>
        <taxon>Eukaryota</taxon>
        <taxon>Fungi</taxon>
        <taxon>Dikarya</taxon>
        <taxon>Basidiomycota</taxon>
        <taxon>Agaricomycotina</taxon>
        <taxon>Agaricomycetes</taxon>
        <taxon>Cantharellales</taxon>
        <taxon>Ceratobasidiaceae</taxon>
        <taxon>Rhizoctonia</taxon>
    </lineage>
</organism>
<evidence type="ECO:0000313" key="16">
    <source>
        <dbReference type="EMBL" id="CUA69933.1"/>
    </source>
</evidence>
<proteinExistence type="inferred from homology"/>
<protein>
    <submittedName>
        <fullName evidence="16">Lariat debranching enzyme [Gallus gallus]</fullName>
    </submittedName>
</protein>
<evidence type="ECO:0000256" key="8">
    <source>
        <dbReference type="ARBA" id="ARBA00022801"/>
    </source>
</evidence>
<dbReference type="CDD" id="cd00844">
    <property type="entry name" value="MPP_Dbr1_N"/>
    <property type="match status" value="1"/>
</dbReference>
<keyword evidence="11" id="KW-0464">Manganese</keyword>
<comment type="cofactor">
    <cofactor evidence="2">
        <name>Zn(2+)</name>
        <dbReference type="ChEBI" id="CHEBI:29105"/>
    </cofactor>
</comment>
<dbReference type="EMBL" id="CYGV01001024">
    <property type="protein sequence ID" value="CUA69933.1"/>
    <property type="molecule type" value="Genomic_DNA"/>
</dbReference>
<dbReference type="InterPro" id="IPR041816">
    <property type="entry name" value="Dbr1_N"/>
</dbReference>
<dbReference type="SUPFAM" id="SSF56300">
    <property type="entry name" value="Metallo-dependent phosphatases"/>
    <property type="match status" value="1"/>
</dbReference>
<keyword evidence="17" id="KW-1185">Reference proteome</keyword>
<dbReference type="InterPro" id="IPR004843">
    <property type="entry name" value="Calcineurin-like_PHP"/>
</dbReference>
<dbReference type="SMART" id="SM01124">
    <property type="entry name" value="DBR1"/>
    <property type="match status" value="1"/>
</dbReference>
<evidence type="ECO:0000313" key="15">
    <source>
        <dbReference type="EMBL" id="CAE6420296.1"/>
    </source>
</evidence>
<dbReference type="Proteomes" id="UP000044841">
    <property type="component" value="Unassembled WGS sequence"/>
</dbReference>
<feature type="domain" description="Lariat debranching enzyme C-terminal" evidence="14">
    <location>
        <begin position="269"/>
        <end position="412"/>
    </location>
</feature>
<dbReference type="Pfam" id="PF05011">
    <property type="entry name" value="DBR1"/>
    <property type="match status" value="1"/>
</dbReference>
<dbReference type="GO" id="GO:0046872">
    <property type="term" value="F:metal ion binding"/>
    <property type="evidence" value="ECO:0007669"/>
    <property type="project" value="UniProtKB-KW"/>
</dbReference>
<dbReference type="PANTHER" id="PTHR12849:SF0">
    <property type="entry name" value="LARIAT DEBRANCHING ENZYME"/>
    <property type="match status" value="1"/>
</dbReference>
<dbReference type="PANTHER" id="PTHR12849">
    <property type="entry name" value="RNA LARIAT DEBRANCHING ENZYME"/>
    <property type="match status" value="1"/>
</dbReference>
<keyword evidence="8" id="KW-0378">Hydrolase</keyword>
<keyword evidence="12" id="KW-0539">Nucleus</keyword>
<evidence type="ECO:0000256" key="3">
    <source>
        <dbReference type="ARBA" id="ARBA00001954"/>
    </source>
</evidence>
<dbReference type="GO" id="GO:0005634">
    <property type="term" value="C:nucleus"/>
    <property type="evidence" value="ECO:0007669"/>
    <property type="project" value="UniProtKB-SubCell"/>
</dbReference>
<keyword evidence="9" id="KW-0862">Zinc</keyword>
<keyword evidence="10" id="KW-0408">Iron</keyword>
<evidence type="ECO:0000313" key="17">
    <source>
        <dbReference type="Proteomes" id="UP000044841"/>
    </source>
</evidence>
<evidence type="ECO:0000256" key="4">
    <source>
        <dbReference type="ARBA" id="ARBA00004123"/>
    </source>
</evidence>